<evidence type="ECO:0000259" key="1">
    <source>
        <dbReference type="PROSITE" id="PS50280"/>
    </source>
</evidence>
<dbReference type="Gene3D" id="2.170.270.10">
    <property type="entry name" value="SET domain"/>
    <property type="match status" value="1"/>
</dbReference>
<comment type="caution">
    <text evidence="2">The sequence shown here is derived from an EMBL/GenBank/DDBJ whole genome shotgun (WGS) entry which is preliminary data.</text>
</comment>
<dbReference type="OrthoDB" id="265717at2759"/>
<organism evidence="2 3">
    <name type="scientific">Dendryphion nanum</name>
    <dbReference type="NCBI Taxonomy" id="256645"/>
    <lineage>
        <taxon>Eukaryota</taxon>
        <taxon>Fungi</taxon>
        <taxon>Dikarya</taxon>
        <taxon>Ascomycota</taxon>
        <taxon>Pezizomycotina</taxon>
        <taxon>Dothideomycetes</taxon>
        <taxon>Pleosporomycetidae</taxon>
        <taxon>Pleosporales</taxon>
        <taxon>Torulaceae</taxon>
        <taxon>Dendryphion</taxon>
    </lineage>
</organism>
<dbReference type="EMBL" id="JAGMWT010000002">
    <property type="protein sequence ID" value="KAH7134925.1"/>
    <property type="molecule type" value="Genomic_DNA"/>
</dbReference>
<gene>
    <name evidence="2" type="ORF">B0J11DRAFT_426442</name>
</gene>
<dbReference type="InterPro" id="IPR001214">
    <property type="entry name" value="SET_dom"/>
</dbReference>
<dbReference type="SUPFAM" id="SSF82199">
    <property type="entry name" value="SET domain"/>
    <property type="match status" value="1"/>
</dbReference>
<dbReference type="PROSITE" id="PS50280">
    <property type="entry name" value="SET"/>
    <property type="match status" value="1"/>
</dbReference>
<accession>A0A9P9EAS3</accession>
<evidence type="ECO:0000313" key="3">
    <source>
        <dbReference type="Proteomes" id="UP000700596"/>
    </source>
</evidence>
<dbReference type="CDD" id="cd20071">
    <property type="entry name" value="SET_SMYD"/>
    <property type="match status" value="1"/>
</dbReference>
<dbReference type="InterPro" id="IPR046341">
    <property type="entry name" value="SET_dom_sf"/>
</dbReference>
<dbReference type="PANTHER" id="PTHR47332:SF2">
    <property type="entry name" value="SET-6"/>
    <property type="match status" value="1"/>
</dbReference>
<dbReference type="PANTHER" id="PTHR47332">
    <property type="entry name" value="SET DOMAIN-CONTAINING PROTEIN 5"/>
    <property type="match status" value="1"/>
</dbReference>
<evidence type="ECO:0000313" key="2">
    <source>
        <dbReference type="EMBL" id="KAH7134925.1"/>
    </source>
</evidence>
<dbReference type="Proteomes" id="UP000700596">
    <property type="component" value="Unassembled WGS sequence"/>
</dbReference>
<protein>
    <recommendedName>
        <fullName evidence="1">SET domain-containing protein</fullName>
    </recommendedName>
</protein>
<dbReference type="AlphaFoldDB" id="A0A9P9EAS3"/>
<keyword evidence="3" id="KW-1185">Reference proteome</keyword>
<reference evidence="2" key="1">
    <citation type="journal article" date="2021" name="Nat. Commun.">
        <title>Genetic determinants of endophytism in the Arabidopsis root mycobiome.</title>
        <authorList>
            <person name="Mesny F."/>
            <person name="Miyauchi S."/>
            <person name="Thiergart T."/>
            <person name="Pickel B."/>
            <person name="Atanasova L."/>
            <person name="Karlsson M."/>
            <person name="Huettel B."/>
            <person name="Barry K.W."/>
            <person name="Haridas S."/>
            <person name="Chen C."/>
            <person name="Bauer D."/>
            <person name="Andreopoulos W."/>
            <person name="Pangilinan J."/>
            <person name="LaButti K."/>
            <person name="Riley R."/>
            <person name="Lipzen A."/>
            <person name="Clum A."/>
            <person name="Drula E."/>
            <person name="Henrissat B."/>
            <person name="Kohler A."/>
            <person name="Grigoriev I.V."/>
            <person name="Martin F.M."/>
            <person name="Hacquard S."/>
        </authorList>
    </citation>
    <scope>NUCLEOTIDE SEQUENCE</scope>
    <source>
        <strain evidence="2">MPI-CAGE-CH-0243</strain>
    </source>
</reference>
<dbReference type="InterPro" id="IPR053185">
    <property type="entry name" value="SET_domain_protein"/>
</dbReference>
<dbReference type="Pfam" id="PF00856">
    <property type="entry name" value="SET"/>
    <property type="match status" value="1"/>
</dbReference>
<dbReference type="SMART" id="SM00317">
    <property type="entry name" value="SET"/>
    <property type="match status" value="1"/>
</dbReference>
<proteinExistence type="predicted"/>
<sequence>MKAPEAPENPYYTIHAIPGKGYGCFATTNIKRGTRILTDTPLLIVKIADYLHSDVQKAFDALSPNDQALYFSLHSAHGQSTSSWPPRIHDSVGIQERRRIEEQHDARVGPSPSLVSIFQTNCMEMEGGAAVFAHAARFNHSCNPNATFTWNPTIRKETIHTITDIAKDDQITLAYIDIVHDKATRLWELKHYGFVCDCAACSGDDSDPKSFAAQSAERRFRLDELNEGLKRLRGPYLEIGARDEGFIKKMLEFAKLLREEGHYTARLADTYLDIALVAERNGDYGTAKICALNALRVKIDSQGRDFPEVPKYESVVRRIKGLIKLSQEVSVNNGR</sequence>
<feature type="domain" description="SET" evidence="1">
    <location>
        <begin position="8"/>
        <end position="176"/>
    </location>
</feature>
<name>A0A9P9EAS3_9PLEO</name>